<feature type="compositionally biased region" description="Basic residues" evidence="1">
    <location>
        <begin position="70"/>
        <end position="81"/>
    </location>
</feature>
<reference evidence="2 3" key="1">
    <citation type="submission" date="2019-03" db="EMBL/GenBank/DDBJ databases">
        <title>Single cell metagenomics reveals metabolic interactions within the superorganism composed of flagellate Streblomastix strix and complex community of Bacteroidetes bacteria on its surface.</title>
        <authorList>
            <person name="Treitli S.C."/>
            <person name="Kolisko M."/>
            <person name="Husnik F."/>
            <person name="Keeling P."/>
            <person name="Hampl V."/>
        </authorList>
    </citation>
    <scope>NUCLEOTIDE SEQUENCE [LARGE SCALE GENOMIC DNA]</scope>
    <source>
        <strain evidence="2">ST1C</strain>
    </source>
</reference>
<evidence type="ECO:0000256" key="1">
    <source>
        <dbReference type="SAM" id="MobiDB-lite"/>
    </source>
</evidence>
<protein>
    <submittedName>
        <fullName evidence="2">Uncharacterized protein</fullName>
    </submittedName>
</protein>
<name>A0A5J4UMZ5_9EUKA</name>
<sequence>METEITIEKEIQSIIPGQFFNNQPTITLTQSSIESALIPQVIKSKRKYERKEDAKCGRSKNYETEEQAKTKARKQRNQFQK</sequence>
<proteinExistence type="predicted"/>
<evidence type="ECO:0000313" key="3">
    <source>
        <dbReference type="Proteomes" id="UP000324800"/>
    </source>
</evidence>
<feature type="region of interest" description="Disordered" evidence="1">
    <location>
        <begin position="48"/>
        <end position="81"/>
    </location>
</feature>
<accession>A0A5J4UMZ5</accession>
<dbReference type="EMBL" id="SNRW01014103">
    <property type="protein sequence ID" value="KAA6371849.1"/>
    <property type="molecule type" value="Genomic_DNA"/>
</dbReference>
<feature type="compositionally biased region" description="Basic and acidic residues" evidence="1">
    <location>
        <begin position="49"/>
        <end position="69"/>
    </location>
</feature>
<dbReference type="Proteomes" id="UP000324800">
    <property type="component" value="Unassembled WGS sequence"/>
</dbReference>
<comment type="caution">
    <text evidence="2">The sequence shown here is derived from an EMBL/GenBank/DDBJ whole genome shotgun (WGS) entry which is preliminary data.</text>
</comment>
<evidence type="ECO:0000313" key="2">
    <source>
        <dbReference type="EMBL" id="KAA6371849.1"/>
    </source>
</evidence>
<dbReference type="AlphaFoldDB" id="A0A5J4UMZ5"/>
<gene>
    <name evidence="2" type="ORF">EZS28_032623</name>
</gene>
<organism evidence="2 3">
    <name type="scientific">Streblomastix strix</name>
    <dbReference type="NCBI Taxonomy" id="222440"/>
    <lineage>
        <taxon>Eukaryota</taxon>
        <taxon>Metamonada</taxon>
        <taxon>Preaxostyla</taxon>
        <taxon>Oxymonadida</taxon>
        <taxon>Streblomastigidae</taxon>
        <taxon>Streblomastix</taxon>
    </lineage>
</organism>